<sequence>MSDMQRARRNTLGDLLRRSRGRFPHKPALRFEEETLTYEQLDKVVNQAANALLAAGLRKGERAAVLSRNSMDFAILNFALAKAGVVMVPINYMLNTEDVAYILGHAELSACFAAPEYRAVADEAIRLSGCSPLLRCLISKPAVPTGAWLPFREWIRDCETTEPEVDLADDDVVHILYTSGTESKPKGVMLTHANVIAEYVSTIIDGGMTEDDIAVHALPLFHSAQLHCFLGPYVYLGASGIILEQAVPDVMLETVETFRATQLFCPPTVWIALLRSPSFAERDLSSLKKCYYGAAIMPVEILKELNARLPNARFYNFYGQTEVAPLATVLKPEDQLRKAGSAGRPALNVETKIVDDSGREVPPGTVGEIVHRTSHAMLGYFRDEEKTREAFRQGWFHSGDLGIMDEEGYITVVDRKKDMIKSGGENVASREVEELIYRHPKVSEAAVIGVPHPYWIEAVTAVVVPKAGETLTAEEILAFCRERLSSFKAPKYAVITDSLPRNPSGKILKRELRLRYQSLAAEDENQVVP</sequence>
<evidence type="ECO:0000256" key="1">
    <source>
        <dbReference type="ARBA" id="ARBA00006432"/>
    </source>
</evidence>
<dbReference type="Proteomes" id="UP001151071">
    <property type="component" value="Unassembled WGS sequence"/>
</dbReference>
<name>A0A9X3Z364_9BACL</name>
<dbReference type="EMBL" id="JAPYYP010000008">
    <property type="protein sequence ID" value="MDA5108556.1"/>
    <property type="molecule type" value="Genomic_DNA"/>
</dbReference>
<dbReference type="InterPro" id="IPR042099">
    <property type="entry name" value="ANL_N_sf"/>
</dbReference>
<dbReference type="InterPro" id="IPR025110">
    <property type="entry name" value="AMP-bd_C"/>
</dbReference>
<feature type="domain" description="AMP-dependent synthetase/ligase" evidence="3">
    <location>
        <begin position="17"/>
        <end position="381"/>
    </location>
</feature>
<dbReference type="Gene3D" id="3.30.300.30">
    <property type="match status" value="1"/>
</dbReference>
<dbReference type="PROSITE" id="PS00455">
    <property type="entry name" value="AMP_BINDING"/>
    <property type="match status" value="1"/>
</dbReference>
<dbReference type="Pfam" id="PF13193">
    <property type="entry name" value="AMP-binding_C"/>
    <property type="match status" value="1"/>
</dbReference>
<dbReference type="FunFam" id="3.30.300.30:FF:000008">
    <property type="entry name" value="2,3-dihydroxybenzoate-AMP ligase"/>
    <property type="match status" value="1"/>
</dbReference>
<dbReference type="NCBIfam" id="NF006182">
    <property type="entry name" value="PRK08316.1"/>
    <property type="match status" value="1"/>
</dbReference>
<comment type="caution">
    <text evidence="5">The sequence shown here is derived from an EMBL/GenBank/DDBJ whole genome shotgun (WGS) entry which is preliminary data.</text>
</comment>
<evidence type="ECO:0000313" key="6">
    <source>
        <dbReference type="Proteomes" id="UP001151071"/>
    </source>
</evidence>
<reference evidence="5" key="1">
    <citation type="submission" date="2022-12" db="EMBL/GenBank/DDBJ databases">
        <title>Draft genome sequence of the thermophilic strain Brevibacillus thermoruber HT42, isolated from Los Humeros, Puebla, Mexico, with biotechnological potential.</title>
        <authorList>
            <person name="Lara Sanchez J."/>
            <person name="Solis Palacios R."/>
            <person name="Bustos Baena A.S."/>
            <person name="Ruz Baez A.E."/>
            <person name="Espinosa Luna G."/>
            <person name="Oliart Ros R.M."/>
        </authorList>
    </citation>
    <scope>NUCLEOTIDE SEQUENCE</scope>
    <source>
        <strain evidence="5">HT42</strain>
    </source>
</reference>
<dbReference type="InterPro" id="IPR000873">
    <property type="entry name" value="AMP-dep_synth/lig_dom"/>
</dbReference>
<feature type="domain" description="AMP-binding enzyme C-terminal" evidence="4">
    <location>
        <begin position="431"/>
        <end position="506"/>
    </location>
</feature>
<keyword evidence="6" id="KW-1185">Reference proteome</keyword>
<dbReference type="InterPro" id="IPR045851">
    <property type="entry name" value="AMP-bd_C_sf"/>
</dbReference>
<dbReference type="SUPFAM" id="SSF56801">
    <property type="entry name" value="Acetyl-CoA synthetase-like"/>
    <property type="match status" value="1"/>
</dbReference>
<evidence type="ECO:0000256" key="2">
    <source>
        <dbReference type="ARBA" id="ARBA00022598"/>
    </source>
</evidence>
<keyword evidence="2" id="KW-0436">Ligase</keyword>
<dbReference type="AlphaFoldDB" id="A0A9X3Z364"/>
<comment type="similarity">
    <text evidence="1">Belongs to the ATP-dependent AMP-binding enzyme family.</text>
</comment>
<gene>
    <name evidence="5" type="ORF">O3V59_09295</name>
</gene>
<evidence type="ECO:0000313" key="5">
    <source>
        <dbReference type="EMBL" id="MDA5108556.1"/>
    </source>
</evidence>
<dbReference type="InterPro" id="IPR020845">
    <property type="entry name" value="AMP-binding_CS"/>
</dbReference>
<dbReference type="PANTHER" id="PTHR43767:SF1">
    <property type="entry name" value="NONRIBOSOMAL PEPTIDE SYNTHASE PES1 (EUROFUNG)-RELATED"/>
    <property type="match status" value="1"/>
</dbReference>
<proteinExistence type="inferred from homology"/>
<dbReference type="PANTHER" id="PTHR43767">
    <property type="entry name" value="LONG-CHAIN-FATTY-ACID--COA LIGASE"/>
    <property type="match status" value="1"/>
</dbReference>
<organism evidence="5 6">
    <name type="scientific">Brevibacillus thermoruber</name>
    <dbReference type="NCBI Taxonomy" id="33942"/>
    <lineage>
        <taxon>Bacteria</taxon>
        <taxon>Bacillati</taxon>
        <taxon>Bacillota</taxon>
        <taxon>Bacilli</taxon>
        <taxon>Bacillales</taxon>
        <taxon>Paenibacillaceae</taxon>
        <taxon>Brevibacillus</taxon>
    </lineage>
</organism>
<dbReference type="CDD" id="cd17631">
    <property type="entry name" value="FACL_FadD13-like"/>
    <property type="match status" value="1"/>
</dbReference>
<evidence type="ECO:0000259" key="3">
    <source>
        <dbReference type="Pfam" id="PF00501"/>
    </source>
</evidence>
<evidence type="ECO:0000259" key="4">
    <source>
        <dbReference type="Pfam" id="PF13193"/>
    </source>
</evidence>
<protein>
    <submittedName>
        <fullName evidence="5">Acyl-CoA synthetase</fullName>
    </submittedName>
</protein>
<dbReference type="NCBIfam" id="NF004837">
    <property type="entry name" value="PRK06187.1"/>
    <property type="match status" value="1"/>
</dbReference>
<dbReference type="Pfam" id="PF00501">
    <property type="entry name" value="AMP-binding"/>
    <property type="match status" value="1"/>
</dbReference>
<dbReference type="InterPro" id="IPR050237">
    <property type="entry name" value="ATP-dep_AMP-bd_enzyme"/>
</dbReference>
<accession>A0A9X3Z364</accession>
<dbReference type="Gene3D" id="3.40.50.12780">
    <property type="entry name" value="N-terminal domain of ligase-like"/>
    <property type="match status" value="1"/>
</dbReference>
<dbReference type="RefSeq" id="WP_271139996.1">
    <property type="nucleotide sequence ID" value="NZ_JAPYYP010000008.1"/>
</dbReference>
<dbReference type="GO" id="GO:0016878">
    <property type="term" value="F:acid-thiol ligase activity"/>
    <property type="evidence" value="ECO:0007669"/>
    <property type="project" value="UniProtKB-ARBA"/>
</dbReference>